<sequence>MPVSTRATNREETPENQITPGTFPTPTTTRRPQYQAPEREDMADQDEAAVLRHHIAQLDDELRQMRAASTPATAAAHDGNELSPDLAAHLHDQGDTPALSRVLQEFHERVKYLQKPISTEAKSFFTIPQDSLDSSALWNTIEASFSERVEIRRARLSKEFNDMTAAATYGGSNCTFIERLLAIRVEYIRLGYTTIPNFIFFDKLLNGLTKGWASFVKDRMDQAARDDARPLEDDFLGICKDILLRLPLNDITKDVTGYTKDKDATRDAKNKDNKNIKKRCSACKIEGLLDDDDSDTCPDADARPQCLYDNHDARP</sequence>
<dbReference type="AlphaFoldDB" id="F0UPM9"/>
<name>F0UPM9_AJEC8</name>
<feature type="compositionally biased region" description="Acidic residues" evidence="1">
    <location>
        <begin position="288"/>
        <end position="298"/>
    </location>
</feature>
<evidence type="ECO:0000313" key="3">
    <source>
        <dbReference type="Proteomes" id="UP000008142"/>
    </source>
</evidence>
<dbReference type="HOGENOM" id="CLU_076627_0_0_1"/>
<proteinExistence type="predicted"/>
<dbReference type="VEuPathDB" id="FungiDB:I7I53_11603"/>
<reference evidence="3" key="1">
    <citation type="submission" date="2008-07" db="EMBL/GenBank/DDBJ databases">
        <title>Annotation of Ajellomyces capsulatus strain H88.</title>
        <authorList>
            <person name="Champion M."/>
            <person name="Cuomo C."/>
            <person name="Ma L.-J."/>
            <person name="Henn M.R."/>
            <person name="Sil A."/>
            <person name="Goldman B."/>
            <person name="Young S.K."/>
            <person name="Kodira C.D."/>
            <person name="Zeng Q."/>
            <person name="Koehrsen M."/>
            <person name="Alvarado L."/>
            <person name="Berlin A."/>
            <person name="Borenstein D."/>
            <person name="Chen Z."/>
            <person name="Engels R."/>
            <person name="Freedman E."/>
            <person name="Gellesch M."/>
            <person name="Goldberg J."/>
            <person name="Griggs A."/>
            <person name="Gujja S."/>
            <person name="Heiman D."/>
            <person name="Hepburn T."/>
            <person name="Howarth C."/>
            <person name="Jen D."/>
            <person name="Larson L."/>
            <person name="Lewis B."/>
            <person name="Mehta T."/>
            <person name="Park D."/>
            <person name="Pearson M."/>
            <person name="Roberts A."/>
            <person name="Saif S."/>
            <person name="Shea T."/>
            <person name="Shenoy N."/>
            <person name="Sisk P."/>
            <person name="Stolte C."/>
            <person name="Sykes S."/>
            <person name="Walk T."/>
            <person name="White J."/>
            <person name="Yandava C."/>
            <person name="Klein B."/>
            <person name="McEwen J.G."/>
            <person name="Puccia R."/>
            <person name="Goldman G.H."/>
            <person name="Felipe M.S."/>
            <person name="Nino-Vega G."/>
            <person name="San-Blas G."/>
            <person name="Taylor J."/>
            <person name="Mendoza L."/>
            <person name="Galagan J."/>
            <person name="Nusbaum C."/>
            <person name="Birren B."/>
        </authorList>
    </citation>
    <scope>NUCLEOTIDE SEQUENCE [LARGE SCALE GENOMIC DNA]</scope>
    <source>
        <strain evidence="3">H88</strain>
    </source>
</reference>
<dbReference type="OMA" id="CTACKME"/>
<feature type="region of interest" description="Disordered" evidence="1">
    <location>
        <begin position="1"/>
        <end position="44"/>
    </location>
</feature>
<accession>F0UPM9</accession>
<dbReference type="EMBL" id="DS990640">
    <property type="protein sequence ID" value="EGC46982.1"/>
    <property type="molecule type" value="Genomic_DNA"/>
</dbReference>
<dbReference type="VEuPathDB" id="FungiDB:I7I53_00325"/>
<feature type="region of interest" description="Disordered" evidence="1">
    <location>
        <begin position="288"/>
        <end position="315"/>
    </location>
</feature>
<organism evidence="3">
    <name type="scientific">Ajellomyces capsulatus (strain H88)</name>
    <name type="common">Darling's disease fungus</name>
    <name type="synonym">Histoplasma capsulatum</name>
    <dbReference type="NCBI Taxonomy" id="544711"/>
    <lineage>
        <taxon>Eukaryota</taxon>
        <taxon>Fungi</taxon>
        <taxon>Dikarya</taxon>
        <taxon>Ascomycota</taxon>
        <taxon>Pezizomycotina</taxon>
        <taxon>Eurotiomycetes</taxon>
        <taxon>Eurotiomycetidae</taxon>
        <taxon>Onygenales</taxon>
        <taxon>Ajellomycetaceae</taxon>
        <taxon>Histoplasma</taxon>
    </lineage>
</organism>
<gene>
    <name evidence="2" type="ORF">HCEG_06197</name>
</gene>
<feature type="compositionally biased region" description="Low complexity" evidence="1">
    <location>
        <begin position="19"/>
        <end position="32"/>
    </location>
</feature>
<dbReference type="Proteomes" id="UP000008142">
    <property type="component" value="Unassembled WGS sequence"/>
</dbReference>
<evidence type="ECO:0000313" key="2">
    <source>
        <dbReference type="EMBL" id="EGC46982.1"/>
    </source>
</evidence>
<dbReference type="OrthoDB" id="4188387at2759"/>
<protein>
    <submittedName>
        <fullName evidence="2">Uncharacterized protein</fullName>
    </submittedName>
</protein>
<evidence type="ECO:0000256" key="1">
    <source>
        <dbReference type="SAM" id="MobiDB-lite"/>
    </source>
</evidence>